<evidence type="ECO:0000256" key="3">
    <source>
        <dbReference type="ARBA" id="ARBA00022833"/>
    </source>
</evidence>
<dbReference type="EMBL" id="DS794905">
    <property type="protein sequence ID" value="EEC10346.1"/>
    <property type="molecule type" value="Genomic_DNA"/>
</dbReference>
<comment type="function">
    <text evidence="7">Lyase that catalyzes the C1-decarboxylation of 4-hydroxy-3-methoxy-5-(all-trans-polyprenyl)benzoic acid into 2-methoxy-6-(all-trans-polyprenyl)phenol during ubiquinone biosynthesis.</text>
</comment>
<dbReference type="PaxDb" id="6945-B7PUS4"/>
<evidence type="ECO:0000256" key="4">
    <source>
        <dbReference type="ARBA" id="ARBA00023128"/>
    </source>
</evidence>
<sequence length="255" mass="29416">MEKLSWNENCESRHLYLISVLKDLPALVLISVGSALAAITDPFRDDMVAVFGETTGSLAFRELHRIMSNDPEGRQILRDRPRINTSTLDLDYLRQLPKETFGHAYYRFLADNNVTPDSRLAVQFVDDPELAYVAQRYREVHDLIHTLLEMPTHMLGEVTVKWVEAIHTKMPMCSTGALFGAVRLRPKQRRDYVSSHLPWALRVGYNAKNLMCVYYEKHWEMPLLELQHSLNIEPFPRKQSMREHLPSSQKAGLVA</sequence>
<dbReference type="GO" id="GO:0005739">
    <property type="term" value="C:mitochondrion"/>
    <property type="evidence" value="ECO:0000318"/>
    <property type="project" value="GO_Central"/>
</dbReference>
<dbReference type="AlphaFoldDB" id="B7PUS4"/>
<dbReference type="InParanoid" id="B7PUS4"/>
<comment type="cofactor">
    <cofactor evidence="7">
        <name>Zn(2+)</name>
        <dbReference type="ChEBI" id="CHEBI:29105"/>
    </cofactor>
</comment>
<dbReference type="VEuPathDB" id="VectorBase:ISCI008296"/>
<keyword evidence="6 7" id="KW-0456">Lyase</keyword>
<evidence type="ECO:0000256" key="6">
    <source>
        <dbReference type="ARBA" id="ARBA00023239"/>
    </source>
</evidence>
<proteinExistence type="evidence at protein level"/>
<comment type="pathway">
    <text evidence="7">Cofactor biosynthesis; ubiquinone biosynthesis.</text>
</comment>
<dbReference type="PANTHER" id="PTHR12922">
    <property type="entry name" value="UBIQUINONE BIOSYNTHESIS PROTEIN"/>
    <property type="match status" value="1"/>
</dbReference>
<dbReference type="EMBL" id="ABJB011064084">
    <property type="status" value="NOT_ANNOTATED_CDS"/>
    <property type="molecule type" value="Genomic_DNA"/>
</dbReference>
<keyword evidence="10" id="KW-1185">Reference proteome</keyword>
<dbReference type="UniPathway" id="UPA00232"/>
<dbReference type="STRING" id="6945.B7PUS4"/>
<feature type="binding site" evidence="7">
    <location>
        <position position="141"/>
    </location>
    <ligand>
        <name>Zn(2+)</name>
        <dbReference type="ChEBI" id="CHEBI:29105"/>
    </ligand>
</feature>
<evidence type="ECO:0000256" key="2">
    <source>
        <dbReference type="ARBA" id="ARBA00022792"/>
    </source>
</evidence>
<evidence type="ECO:0000256" key="7">
    <source>
        <dbReference type="HAMAP-Rule" id="MF_03111"/>
    </source>
</evidence>
<dbReference type="HOGENOM" id="CLU_061241_1_1_1"/>
<accession>B7PUS4</accession>
<keyword evidence="5 7" id="KW-0472">Membrane</keyword>
<keyword evidence="8" id="KW-0830">Ubiquinone</keyword>
<dbReference type="InterPro" id="IPR027540">
    <property type="entry name" value="Coq4_euk"/>
</dbReference>
<reference evidence="8 10" key="1">
    <citation type="submission" date="2008-03" db="EMBL/GenBank/DDBJ databases">
        <title>Annotation of Ixodes scapularis.</title>
        <authorList>
            <consortium name="Ixodes scapularis Genome Project Consortium"/>
            <person name="Caler E."/>
            <person name="Hannick L.I."/>
            <person name="Bidwell S."/>
            <person name="Joardar V."/>
            <person name="Thiagarajan M."/>
            <person name="Amedeo P."/>
            <person name="Galinsky K.J."/>
            <person name="Schobel S."/>
            <person name="Inman J."/>
            <person name="Hostetler J."/>
            <person name="Miller J."/>
            <person name="Hammond M."/>
            <person name="Megy K."/>
            <person name="Lawson D."/>
            <person name="Kodira C."/>
            <person name="Sutton G."/>
            <person name="Meyer J."/>
            <person name="Hill C.A."/>
            <person name="Birren B."/>
            <person name="Nene V."/>
            <person name="Collins F."/>
            <person name="Alarcon-Chaidez F."/>
            <person name="Wikel S."/>
            <person name="Strausberg R."/>
        </authorList>
    </citation>
    <scope>NUCLEOTIDE SEQUENCE [LARGE SCALE GENOMIC DNA]</scope>
    <source>
        <strain evidence="10">Wikel</strain>
        <strain evidence="8">Wikel colony</strain>
    </source>
</reference>
<organism>
    <name type="scientific">Ixodes scapularis</name>
    <name type="common">Black-legged tick</name>
    <name type="synonym">Deer tick</name>
    <dbReference type="NCBI Taxonomy" id="6945"/>
    <lineage>
        <taxon>Eukaryota</taxon>
        <taxon>Metazoa</taxon>
        <taxon>Ecdysozoa</taxon>
        <taxon>Arthropoda</taxon>
        <taxon>Chelicerata</taxon>
        <taxon>Arachnida</taxon>
        <taxon>Acari</taxon>
        <taxon>Parasitiformes</taxon>
        <taxon>Ixodida</taxon>
        <taxon>Ixodoidea</taxon>
        <taxon>Ixodidae</taxon>
        <taxon>Ixodinae</taxon>
        <taxon>Ixodes</taxon>
    </lineage>
</organism>
<evidence type="ECO:0007829" key="11">
    <source>
        <dbReference type="PeptideAtlas" id="B7PUS4"/>
    </source>
</evidence>
<keyword evidence="11" id="KW-1267">Proteomics identification</keyword>
<gene>
    <name evidence="8" type="ORF">IscW_ISCW008296</name>
</gene>
<dbReference type="OrthoDB" id="4249at2759"/>
<dbReference type="Proteomes" id="UP000001555">
    <property type="component" value="Unassembled WGS sequence"/>
</dbReference>
<dbReference type="EMBL" id="ABJB010399048">
    <property type="status" value="NOT_ANNOTATED_CDS"/>
    <property type="molecule type" value="Genomic_DNA"/>
</dbReference>
<evidence type="ECO:0000313" key="9">
    <source>
        <dbReference type="EnsemblMetazoa" id="ISCW008296-PA"/>
    </source>
</evidence>
<keyword evidence="7" id="KW-0479">Metal-binding</keyword>
<comment type="similarity">
    <text evidence="7">Belongs to the COQ4 family.</text>
</comment>
<comment type="subunit">
    <text evidence="7">Component of a multi-subunit COQ enzyme complex.</text>
</comment>
<dbReference type="EnsemblMetazoa" id="ISCW008296-RA">
    <property type="protein sequence ID" value="ISCW008296-PA"/>
    <property type="gene ID" value="ISCW008296"/>
</dbReference>
<dbReference type="HAMAP" id="MF_03111">
    <property type="entry name" value="Coq4"/>
    <property type="match status" value="1"/>
</dbReference>
<name>B7PUS4_IXOSC</name>
<evidence type="ECO:0000313" key="8">
    <source>
        <dbReference type="EMBL" id="EEC10346.1"/>
    </source>
</evidence>
<evidence type="ECO:0000256" key="5">
    <source>
        <dbReference type="ARBA" id="ARBA00023136"/>
    </source>
</evidence>
<dbReference type="VEuPathDB" id="VectorBase:ISCP_026234"/>
<keyword evidence="2 7" id="KW-0999">Mitochondrion inner membrane</keyword>
<dbReference type="VEuPathDB" id="VectorBase:ISCW008296"/>
<comment type="catalytic activity">
    <reaction evidence="7">
        <text>a 4-hydroxy-3-methoxy-5-(all-trans-polyprenyl)benzoate + H(+) = a 2-methoxy-6-(all-trans-polyprenyl)phenol + CO2</text>
        <dbReference type="Rhea" id="RHEA:81179"/>
        <dbReference type="Rhea" id="RHEA-COMP:9551"/>
        <dbReference type="Rhea" id="RHEA-COMP:10931"/>
        <dbReference type="ChEBI" id="CHEBI:15378"/>
        <dbReference type="ChEBI" id="CHEBI:16526"/>
        <dbReference type="ChEBI" id="CHEBI:62731"/>
        <dbReference type="ChEBI" id="CHEBI:84443"/>
        <dbReference type="EC" id="4.1.1.130"/>
    </reaction>
</comment>
<keyword evidence="1 7" id="KW-0831">Ubiquinone biosynthesis</keyword>
<dbReference type="InterPro" id="IPR007715">
    <property type="entry name" value="Coq4"/>
</dbReference>
<evidence type="ECO:0000313" key="10">
    <source>
        <dbReference type="Proteomes" id="UP000001555"/>
    </source>
</evidence>
<keyword evidence="4 7" id="KW-0496">Mitochondrion</keyword>
<protein>
    <recommendedName>
        <fullName evidence="7">Ubiquinone biosynthesis protein COQ4 homolog, mitochondrial</fullName>
    </recommendedName>
    <alternativeName>
        <fullName evidence="7">4-hydroxy-3-methoxy-5-polyprenylbenzoate decarboxylase</fullName>
        <ecNumber evidence="7">4.1.1.130</ecNumber>
    </alternativeName>
    <alternativeName>
        <fullName evidence="7">Coenzyme Q biosynthesis protein 4 homolog</fullName>
    </alternativeName>
</protein>
<dbReference type="PANTHER" id="PTHR12922:SF7">
    <property type="entry name" value="UBIQUINONE BIOSYNTHESIS PROTEIN COQ4 HOMOLOG, MITOCHONDRIAL"/>
    <property type="match status" value="1"/>
</dbReference>
<dbReference type="GO" id="GO:0120539">
    <property type="term" value="F:4-hydroxy-3-methoxy-5-polyprenylbenzoate decarboxylase activity"/>
    <property type="evidence" value="ECO:0007669"/>
    <property type="project" value="UniProtKB-EC"/>
</dbReference>
<dbReference type="Pfam" id="PF05019">
    <property type="entry name" value="Coq4"/>
    <property type="match status" value="1"/>
</dbReference>
<evidence type="ECO:0000256" key="1">
    <source>
        <dbReference type="ARBA" id="ARBA00022688"/>
    </source>
</evidence>
<keyword evidence="3 7" id="KW-0862">Zinc</keyword>
<reference evidence="9" key="2">
    <citation type="submission" date="2020-05" db="UniProtKB">
        <authorList>
            <consortium name="EnsemblMetazoa"/>
        </authorList>
    </citation>
    <scope>IDENTIFICATION</scope>
    <source>
        <strain evidence="9">wikel</strain>
    </source>
</reference>
<feature type="binding site" evidence="7">
    <location>
        <position position="145"/>
    </location>
    <ligand>
        <name>Zn(2+)</name>
        <dbReference type="ChEBI" id="CHEBI:29105"/>
    </ligand>
</feature>
<comment type="subcellular location">
    <subcellularLocation>
        <location evidence="7">Mitochondrion inner membrane</location>
        <topology evidence="7">Peripheral membrane protein</topology>
        <orientation evidence="7">Matrix side</orientation>
    </subcellularLocation>
</comment>
<feature type="binding site" evidence="7">
    <location>
        <position position="157"/>
    </location>
    <ligand>
        <name>Zn(2+)</name>
        <dbReference type="ChEBI" id="CHEBI:29105"/>
    </ligand>
</feature>
<dbReference type="EC" id="4.1.1.130" evidence="7"/>
<feature type="binding site" evidence="7">
    <location>
        <position position="142"/>
    </location>
    <ligand>
        <name>Zn(2+)</name>
        <dbReference type="ChEBI" id="CHEBI:29105"/>
    </ligand>
</feature>
<dbReference type="GO" id="GO:0008270">
    <property type="term" value="F:zinc ion binding"/>
    <property type="evidence" value="ECO:0007669"/>
    <property type="project" value="UniProtKB-UniRule"/>
</dbReference>
<dbReference type="FunCoup" id="B7PUS4">
    <property type="interactions" value="572"/>
</dbReference>
<dbReference type="GO" id="GO:0031314">
    <property type="term" value="C:extrinsic component of mitochondrial inner membrane"/>
    <property type="evidence" value="ECO:0007669"/>
    <property type="project" value="UniProtKB-UniRule"/>
</dbReference>